<dbReference type="GO" id="GO:0033969">
    <property type="term" value="F:gamma-glutamyl-gamma-aminobutyrate hydrolase activity"/>
    <property type="evidence" value="ECO:0007669"/>
    <property type="project" value="UniProtKB-EC"/>
</dbReference>
<dbReference type="EC" id="3.5.1.94" evidence="5"/>
<dbReference type="AlphaFoldDB" id="A0A0C1JL93"/>
<dbReference type="Proteomes" id="UP000031465">
    <property type="component" value="Unassembled WGS sequence"/>
</dbReference>
<comment type="function">
    <text evidence="3">Involved in the breakdown of putrescine via hydrolysis of the gamma-glutamyl linkage of gamma-glutamyl-gamma-aminobutyrate.</text>
</comment>
<comment type="similarity">
    <text evidence="1">Belongs to the peptidase C26 family.</text>
</comment>
<comment type="catalytic activity">
    <reaction evidence="2">
        <text>4-(gamma-L-glutamylamino)butanoate + H2O = 4-aminobutanoate + L-glutamate</text>
        <dbReference type="Rhea" id="RHEA:19737"/>
        <dbReference type="ChEBI" id="CHEBI:15377"/>
        <dbReference type="ChEBI" id="CHEBI:29985"/>
        <dbReference type="ChEBI" id="CHEBI:58800"/>
        <dbReference type="ChEBI" id="CHEBI:59888"/>
        <dbReference type="EC" id="3.5.1.94"/>
    </reaction>
</comment>
<protein>
    <recommendedName>
        <fullName evidence="5">gamma-glutamyl-gamma-aminobutyrate hydrolase</fullName>
        <ecNumber evidence="5">3.5.1.94</ecNumber>
    </recommendedName>
</protein>
<dbReference type="PANTHER" id="PTHR43235:SF1">
    <property type="entry name" value="GLUTAMINE AMIDOTRANSFERASE PB2B2.05-RELATED"/>
    <property type="match status" value="1"/>
</dbReference>
<comment type="caution">
    <text evidence="6">The sequence shown here is derived from an EMBL/GenBank/DDBJ whole genome shotgun (WGS) entry which is preliminary data.</text>
</comment>
<evidence type="ECO:0000256" key="3">
    <source>
        <dbReference type="ARBA" id="ARBA00055068"/>
    </source>
</evidence>
<reference evidence="6 7" key="1">
    <citation type="journal article" date="2014" name="Mol. Biol. Evol.">
        <title>Massive expansion of Ubiquitination-related gene families within the Chlamydiae.</title>
        <authorList>
            <person name="Domman D."/>
            <person name="Collingro A."/>
            <person name="Lagkouvardos I."/>
            <person name="Gehre L."/>
            <person name="Weinmaier T."/>
            <person name="Rattei T."/>
            <person name="Subtil A."/>
            <person name="Horn M."/>
        </authorList>
    </citation>
    <scope>NUCLEOTIDE SEQUENCE [LARGE SCALE GENOMIC DNA]</scope>
    <source>
        <strain evidence="6 7">EI2</strain>
    </source>
</reference>
<evidence type="ECO:0000256" key="5">
    <source>
        <dbReference type="ARBA" id="ARBA00066788"/>
    </source>
</evidence>
<dbReference type="GO" id="GO:0005829">
    <property type="term" value="C:cytosol"/>
    <property type="evidence" value="ECO:0007669"/>
    <property type="project" value="TreeGrafter"/>
</dbReference>
<sequence>MNFFLQQYVNVLLKRFNAKRNKLYKTNLSVKIMRKSATKKPIIGISTSLLMIDNGCFRGRERIIVGQDYVRSILFAGGTPIVLPILSDQEQIEQQIELIDGLLLSGGCDVHPHFYKEEPHPLLQDLCPERDLHEIQLVQLAHQSRKPILGICRGAQLLNVAFGGTLYQDVSLHSNQVYQHIQQAQVHVAAHEIKILEHSILKKTMEVSHTTINSFHHQSVKKVAPGFRINAVAGDGIIEGIEKEDSSFIIGVQWHPELMADKQEETRKLFEGLVKASQ</sequence>
<comment type="pathway">
    <text evidence="4">Amine and polyamine degradation; putrescine degradation; 4-aminobutanoate from putrescine: step 4/4.</text>
</comment>
<dbReference type="InterPro" id="IPR029062">
    <property type="entry name" value="Class_I_gatase-like"/>
</dbReference>
<dbReference type="CDD" id="cd01745">
    <property type="entry name" value="GATase1_2"/>
    <property type="match status" value="1"/>
</dbReference>
<dbReference type="InterPro" id="IPR011697">
    <property type="entry name" value="Peptidase_C26"/>
</dbReference>
<evidence type="ECO:0000256" key="4">
    <source>
        <dbReference type="ARBA" id="ARBA00060634"/>
    </source>
</evidence>
<evidence type="ECO:0000313" key="7">
    <source>
        <dbReference type="Proteomes" id="UP000031465"/>
    </source>
</evidence>
<dbReference type="PROSITE" id="PS51273">
    <property type="entry name" value="GATASE_TYPE_1"/>
    <property type="match status" value="1"/>
</dbReference>
<dbReference type="Gene3D" id="3.40.50.880">
    <property type="match status" value="1"/>
</dbReference>
<dbReference type="PANTHER" id="PTHR43235">
    <property type="entry name" value="GLUTAMINE AMIDOTRANSFERASE PB2B2.05-RELATED"/>
    <property type="match status" value="1"/>
</dbReference>
<name>A0A0C1JL93_9BACT</name>
<dbReference type="EMBL" id="JSAN01000064">
    <property type="protein sequence ID" value="KIC72055.1"/>
    <property type="molecule type" value="Genomic_DNA"/>
</dbReference>
<accession>A0A0C1JL93</accession>
<dbReference type="FunFam" id="3.40.50.880:FF:000030">
    <property type="entry name" value="Gamma-glutamyl-gamma-aminobutyrate hydrolase PuuD"/>
    <property type="match status" value="1"/>
</dbReference>
<evidence type="ECO:0000256" key="2">
    <source>
        <dbReference type="ARBA" id="ARBA00052718"/>
    </source>
</evidence>
<proteinExistence type="inferred from homology"/>
<dbReference type="Pfam" id="PF07722">
    <property type="entry name" value="Peptidase_C26"/>
    <property type="match status" value="1"/>
</dbReference>
<dbReference type="PATRIC" id="fig|362787.3.peg.1004"/>
<gene>
    <name evidence="6" type="primary">ntpR</name>
    <name evidence="6" type="ORF">DB44_CR00070</name>
</gene>
<dbReference type="SUPFAM" id="SSF52317">
    <property type="entry name" value="Class I glutamine amidotransferase-like"/>
    <property type="match status" value="1"/>
</dbReference>
<organism evidence="6 7">
    <name type="scientific">Candidatus Protochlamydia amoebophila</name>
    <dbReference type="NCBI Taxonomy" id="362787"/>
    <lineage>
        <taxon>Bacteria</taxon>
        <taxon>Pseudomonadati</taxon>
        <taxon>Chlamydiota</taxon>
        <taxon>Chlamydiia</taxon>
        <taxon>Parachlamydiales</taxon>
        <taxon>Parachlamydiaceae</taxon>
        <taxon>Candidatus Protochlamydia</taxon>
    </lineage>
</organism>
<dbReference type="InterPro" id="IPR044668">
    <property type="entry name" value="PuuD-like"/>
</dbReference>
<dbReference type="GO" id="GO:0006598">
    <property type="term" value="P:polyamine catabolic process"/>
    <property type="evidence" value="ECO:0007669"/>
    <property type="project" value="TreeGrafter"/>
</dbReference>
<evidence type="ECO:0000313" key="6">
    <source>
        <dbReference type="EMBL" id="KIC72055.1"/>
    </source>
</evidence>
<evidence type="ECO:0000256" key="1">
    <source>
        <dbReference type="ARBA" id="ARBA00011083"/>
    </source>
</evidence>